<dbReference type="GO" id="GO:0016020">
    <property type="term" value="C:membrane"/>
    <property type="evidence" value="ECO:0007669"/>
    <property type="project" value="UniProtKB-SubCell"/>
</dbReference>
<evidence type="ECO:0000256" key="3">
    <source>
        <dbReference type="ARBA" id="ARBA00022989"/>
    </source>
</evidence>
<dbReference type="SUPFAM" id="SSF50494">
    <property type="entry name" value="Trypsin-like serine proteases"/>
    <property type="match status" value="1"/>
</dbReference>
<keyword evidence="4 6" id="KW-0472">Membrane</keyword>
<dbReference type="InterPro" id="IPR011701">
    <property type="entry name" value="MFS"/>
</dbReference>
<dbReference type="InterPro" id="IPR036259">
    <property type="entry name" value="MFS_trans_sf"/>
</dbReference>
<organism evidence="9">
    <name type="scientific">Medioppia subpectinata</name>
    <dbReference type="NCBI Taxonomy" id="1979941"/>
    <lineage>
        <taxon>Eukaryota</taxon>
        <taxon>Metazoa</taxon>
        <taxon>Ecdysozoa</taxon>
        <taxon>Arthropoda</taxon>
        <taxon>Chelicerata</taxon>
        <taxon>Arachnida</taxon>
        <taxon>Acari</taxon>
        <taxon>Acariformes</taxon>
        <taxon>Sarcoptiformes</taxon>
        <taxon>Oribatida</taxon>
        <taxon>Brachypylina</taxon>
        <taxon>Oppioidea</taxon>
        <taxon>Oppiidae</taxon>
        <taxon>Medioppia</taxon>
    </lineage>
</organism>
<feature type="transmembrane region" description="Helical" evidence="6">
    <location>
        <begin position="20"/>
        <end position="39"/>
    </location>
</feature>
<feature type="transmembrane region" description="Helical" evidence="6">
    <location>
        <begin position="81"/>
        <end position="99"/>
    </location>
</feature>
<evidence type="ECO:0000259" key="7">
    <source>
        <dbReference type="PROSITE" id="PS50240"/>
    </source>
</evidence>
<dbReference type="Gene3D" id="2.40.10.10">
    <property type="entry name" value="Trypsin-like serine proteases"/>
    <property type="match status" value="1"/>
</dbReference>
<evidence type="ECO:0000256" key="1">
    <source>
        <dbReference type="ARBA" id="ARBA00004141"/>
    </source>
</evidence>
<feature type="transmembrane region" description="Helical" evidence="6">
    <location>
        <begin position="372"/>
        <end position="393"/>
    </location>
</feature>
<dbReference type="Proteomes" id="UP000759131">
    <property type="component" value="Unassembled WGS sequence"/>
</dbReference>
<feature type="transmembrane region" description="Helical" evidence="6">
    <location>
        <begin position="311"/>
        <end position="330"/>
    </location>
</feature>
<feature type="transmembrane region" description="Helical" evidence="6">
    <location>
        <begin position="111"/>
        <end position="130"/>
    </location>
</feature>
<dbReference type="SUPFAM" id="SSF103473">
    <property type="entry name" value="MFS general substrate transporter"/>
    <property type="match status" value="1"/>
</dbReference>
<feature type="transmembrane region" description="Helical" evidence="6">
    <location>
        <begin position="242"/>
        <end position="262"/>
    </location>
</feature>
<dbReference type="InterPro" id="IPR009003">
    <property type="entry name" value="Peptidase_S1_PA"/>
</dbReference>
<feature type="transmembrane region" description="Helical" evidence="6">
    <location>
        <begin position="191"/>
        <end position="217"/>
    </location>
</feature>
<feature type="transmembrane region" description="Helical" evidence="6">
    <location>
        <begin position="336"/>
        <end position="360"/>
    </location>
</feature>
<dbReference type="PANTHER" id="PTHR23121:SF9">
    <property type="entry name" value="SODIUM-DEPENDENT GLUCOSE TRANSPORTER 1"/>
    <property type="match status" value="1"/>
</dbReference>
<dbReference type="InterPro" id="IPR020846">
    <property type="entry name" value="MFS_dom"/>
</dbReference>
<evidence type="ECO:0000313" key="9">
    <source>
        <dbReference type="EMBL" id="CAD7634678.1"/>
    </source>
</evidence>
<proteinExistence type="predicted"/>
<evidence type="ECO:0000256" key="6">
    <source>
        <dbReference type="SAM" id="Phobius"/>
    </source>
</evidence>
<dbReference type="GO" id="GO:0006508">
    <property type="term" value="P:proteolysis"/>
    <property type="evidence" value="ECO:0007669"/>
    <property type="project" value="InterPro"/>
</dbReference>
<name>A0A7R9L4D6_9ACAR</name>
<dbReference type="OrthoDB" id="6365769at2759"/>
<evidence type="ECO:0000256" key="5">
    <source>
        <dbReference type="SAM" id="MobiDB-lite"/>
    </source>
</evidence>
<dbReference type="PROSITE" id="PS00134">
    <property type="entry name" value="TRYPSIN_HIS"/>
    <property type="match status" value="1"/>
</dbReference>
<keyword evidence="2 6" id="KW-0812">Transmembrane</keyword>
<dbReference type="PROSITE" id="PS50240">
    <property type="entry name" value="TRYPSIN_DOM"/>
    <property type="match status" value="1"/>
</dbReference>
<dbReference type="Pfam" id="PF07690">
    <property type="entry name" value="MFS_1"/>
    <property type="match status" value="1"/>
</dbReference>
<dbReference type="EMBL" id="CAJPIZ010015117">
    <property type="protein sequence ID" value="CAG2115108.1"/>
    <property type="molecule type" value="Genomic_DNA"/>
</dbReference>
<dbReference type="GO" id="GO:0022857">
    <property type="term" value="F:transmembrane transporter activity"/>
    <property type="evidence" value="ECO:0007669"/>
    <property type="project" value="InterPro"/>
</dbReference>
<feature type="domain" description="Peptidase S1" evidence="7">
    <location>
        <begin position="595"/>
        <end position="645"/>
    </location>
</feature>
<protein>
    <recommendedName>
        <fullName evidence="11">Sodium-dependent glucose transporter 1</fullName>
    </recommendedName>
</protein>
<dbReference type="PANTHER" id="PTHR23121">
    <property type="entry name" value="SODIUM-DEPENDENT GLUCOSE TRANSPORTER 1"/>
    <property type="match status" value="1"/>
</dbReference>
<evidence type="ECO:0000256" key="4">
    <source>
        <dbReference type="ARBA" id="ARBA00023136"/>
    </source>
</evidence>
<dbReference type="AlphaFoldDB" id="A0A7R9L4D6"/>
<feature type="transmembrane region" description="Helical" evidence="6">
    <location>
        <begin position="282"/>
        <end position="304"/>
    </location>
</feature>
<dbReference type="GO" id="GO:0004252">
    <property type="term" value="F:serine-type endopeptidase activity"/>
    <property type="evidence" value="ECO:0007669"/>
    <property type="project" value="InterPro"/>
</dbReference>
<keyword evidence="3 6" id="KW-1133">Transmembrane helix</keyword>
<evidence type="ECO:0000256" key="2">
    <source>
        <dbReference type="ARBA" id="ARBA00022692"/>
    </source>
</evidence>
<dbReference type="PROSITE" id="PS50850">
    <property type="entry name" value="MFS"/>
    <property type="match status" value="1"/>
</dbReference>
<evidence type="ECO:0000313" key="10">
    <source>
        <dbReference type="Proteomes" id="UP000759131"/>
    </source>
</evidence>
<reference evidence="9" key="1">
    <citation type="submission" date="2020-11" db="EMBL/GenBank/DDBJ databases">
        <authorList>
            <person name="Tran Van P."/>
        </authorList>
    </citation>
    <scope>NUCLEOTIDE SEQUENCE</scope>
</reference>
<feature type="transmembrane region" description="Helical" evidence="6">
    <location>
        <begin position="142"/>
        <end position="158"/>
    </location>
</feature>
<sequence>MALLSEILSHKNRFLKTSILFFSFVVLGLTIAVIGPTLLDLRQAVNANSLEISVIFPVGSVGYLLGSIAGGVVYEHFDSQLSIAFFVLIMTVCNVIIPWNRSVISLSATQLVMGLGGGGLDTAGNVWLLHMWGKKSAPFMQALHFTFGLGAFIAPLIAEPFLSNKKNVTEIEGQMTADDNVMTGAGVVDDLMIWCPYTIIGGCGLITVVALVIMYFIKSSDKPHPSISNNESLIIMTLKQKILILFIASIIFHSYCGLEIAFGRFMTTFAFYSDLHLNKSKGAYMTSAFWGTFTLCRLLAIFIVDFVGTTAAIWADIAIVMVSNFVLIFFGNTSEIGLWIGVSLMGIGTSSIFPTLLSFIEELFPVTSRIGSLFLVVACLGEFTIPFIVGYYVEKYPLILIYVTTIAICLSGKITTPAKSKTTTPAKSKTTTPAKIKTTTTTTPAAVEITVEAADKKLKVSVGEGETEDKALKASGGEGEADDKALKASAGEGVAEDKALKASADGETTTEAEDKKLKASADGETTTTEAEDNKLKASAEGETTTTEAEDKKLKASGKEGGGGDHKDSDTCGMRKTDAEVKFRQKLVGAKAMGRIVGGVDALDFEFPWHVSIQIYIPKKKKVEHFCGGAVISEYWIVTAAHCLDM</sequence>
<evidence type="ECO:0000259" key="8">
    <source>
        <dbReference type="PROSITE" id="PS50850"/>
    </source>
</evidence>
<dbReference type="EMBL" id="OC869692">
    <property type="protein sequence ID" value="CAD7634678.1"/>
    <property type="molecule type" value="Genomic_DNA"/>
</dbReference>
<feature type="domain" description="Major facilitator superfamily (MFS) profile" evidence="8">
    <location>
        <begin position="16"/>
        <end position="421"/>
    </location>
</feature>
<feature type="compositionally biased region" description="Basic and acidic residues" evidence="5">
    <location>
        <begin position="548"/>
        <end position="572"/>
    </location>
</feature>
<dbReference type="InterPro" id="IPR018114">
    <property type="entry name" value="TRYPSIN_HIS"/>
</dbReference>
<gene>
    <name evidence="9" type="ORF">OSB1V03_LOCUS15074</name>
</gene>
<feature type="transmembrane region" description="Helical" evidence="6">
    <location>
        <begin position="54"/>
        <end position="74"/>
    </location>
</feature>
<accession>A0A7R9L4D6</accession>
<feature type="region of interest" description="Disordered" evidence="5">
    <location>
        <begin position="460"/>
        <end position="572"/>
    </location>
</feature>
<dbReference type="Gene3D" id="1.20.1250.20">
    <property type="entry name" value="MFS general substrate transporter like domains"/>
    <property type="match status" value="2"/>
</dbReference>
<evidence type="ECO:0008006" key="11">
    <source>
        <dbReference type="Google" id="ProtNLM"/>
    </source>
</evidence>
<feature type="compositionally biased region" description="Basic and acidic residues" evidence="5">
    <location>
        <begin position="512"/>
        <end position="521"/>
    </location>
</feature>
<dbReference type="Pfam" id="PF00089">
    <property type="entry name" value="Trypsin"/>
    <property type="match status" value="1"/>
</dbReference>
<dbReference type="InterPro" id="IPR001254">
    <property type="entry name" value="Trypsin_dom"/>
</dbReference>
<keyword evidence="10" id="KW-1185">Reference proteome</keyword>
<dbReference type="InterPro" id="IPR043504">
    <property type="entry name" value="Peptidase_S1_PA_chymotrypsin"/>
</dbReference>
<comment type="subcellular location">
    <subcellularLocation>
        <location evidence="1">Membrane</location>
        <topology evidence="1">Multi-pass membrane protein</topology>
    </subcellularLocation>
</comment>
<feature type="region of interest" description="Disordered" evidence="5">
    <location>
        <begin position="417"/>
        <end position="441"/>
    </location>
</feature>